<evidence type="ECO:0000313" key="14">
    <source>
        <dbReference type="Proteomes" id="UP001253193"/>
    </source>
</evidence>
<evidence type="ECO:0000256" key="2">
    <source>
        <dbReference type="ARBA" id="ARBA00022741"/>
    </source>
</evidence>
<evidence type="ECO:0000256" key="1">
    <source>
        <dbReference type="ARBA" id="ARBA00022722"/>
    </source>
</evidence>
<protein>
    <recommendedName>
        <fullName evidence="11">RecBCD enzyme subunit RecD</fullName>
        <ecNumber evidence="11">5.6.2.3</ecNumber>
    </recommendedName>
    <alternativeName>
        <fullName evidence="11">DNA 5'-3' helicase subunit RecD</fullName>
    </alternativeName>
    <alternativeName>
        <fullName evidence="11">Exonuclease V subunit RecD</fullName>
        <shortName evidence="11">ExoV subunit RecD</shortName>
    </alternativeName>
    <alternativeName>
        <fullName evidence="11">Helicase/nuclease RecBCD subunit RecD</fullName>
    </alternativeName>
</protein>
<evidence type="ECO:0000256" key="4">
    <source>
        <dbReference type="ARBA" id="ARBA00022801"/>
    </source>
</evidence>
<dbReference type="CDD" id="cd18809">
    <property type="entry name" value="SF1_C_RecD"/>
    <property type="match status" value="1"/>
</dbReference>
<dbReference type="GO" id="GO:0003677">
    <property type="term" value="F:DNA binding"/>
    <property type="evidence" value="ECO:0007669"/>
    <property type="project" value="UniProtKB-UniRule"/>
</dbReference>
<evidence type="ECO:0000256" key="7">
    <source>
        <dbReference type="ARBA" id="ARBA00022840"/>
    </source>
</evidence>
<keyword evidence="4 11" id="KW-0378">Hydrolase</keyword>
<keyword evidence="7 11" id="KW-0067">ATP-binding</keyword>
<dbReference type="InterPro" id="IPR041851">
    <property type="entry name" value="RecD_N_sf"/>
</dbReference>
<dbReference type="InterPro" id="IPR049550">
    <property type="entry name" value="RecD_N"/>
</dbReference>
<keyword evidence="1 11" id="KW-0540">Nuclease</keyword>
<feature type="binding site" evidence="11">
    <location>
        <begin position="248"/>
        <end position="255"/>
    </location>
    <ligand>
        <name>ATP</name>
        <dbReference type="ChEBI" id="CHEBI:30616"/>
    </ligand>
</feature>
<organism evidence="13 14">
    <name type="scientific">Vibrio parahaemolyticus</name>
    <dbReference type="NCBI Taxonomy" id="670"/>
    <lineage>
        <taxon>Bacteria</taxon>
        <taxon>Pseudomonadati</taxon>
        <taxon>Pseudomonadota</taxon>
        <taxon>Gammaproteobacteria</taxon>
        <taxon>Vibrionales</taxon>
        <taxon>Vibrionaceae</taxon>
        <taxon>Vibrio</taxon>
    </lineage>
</organism>
<dbReference type="InterPro" id="IPR027417">
    <property type="entry name" value="P-loop_NTPase"/>
</dbReference>
<evidence type="ECO:0000256" key="10">
    <source>
        <dbReference type="ARBA" id="ARBA00023235"/>
    </source>
</evidence>
<dbReference type="CDD" id="cd17933">
    <property type="entry name" value="DEXSc_RecD-like"/>
    <property type="match status" value="1"/>
</dbReference>
<evidence type="ECO:0000256" key="5">
    <source>
        <dbReference type="ARBA" id="ARBA00022806"/>
    </source>
</evidence>
<reference evidence="13" key="1">
    <citation type="submission" date="2023-06" db="EMBL/GenBank/DDBJ databases">
        <title>Genomic Diversity of Vibrio spp. and Metagenomic Analysis of Pathogens in Florida Gulf Coastal Waters Following Hurricane Ian.</title>
        <authorList>
            <person name="Brumfield K.D."/>
        </authorList>
    </citation>
    <scope>NUCLEOTIDE SEQUENCE</scope>
    <source>
        <strain evidence="13">WBS2B-138</strain>
    </source>
</reference>
<dbReference type="GO" id="GO:0009338">
    <property type="term" value="C:exodeoxyribonuclease V complex"/>
    <property type="evidence" value="ECO:0007669"/>
    <property type="project" value="InterPro"/>
</dbReference>
<comment type="subunit">
    <text evidence="11">Heterotrimer of RecB, RecC and RecD. All subunits contribute to DNA-binding.</text>
</comment>
<comment type="similarity">
    <text evidence="11">Belongs to the RecD family.</text>
</comment>
<evidence type="ECO:0000256" key="9">
    <source>
        <dbReference type="ARBA" id="ARBA00023204"/>
    </source>
</evidence>
<keyword evidence="2 11" id="KW-0547">Nucleotide-binding</keyword>
<keyword evidence="3 11" id="KW-0227">DNA damage</keyword>
<keyword evidence="5 11" id="KW-0347">Helicase</keyword>
<comment type="catalytic activity">
    <reaction evidence="11">
        <text>ATP + H2O = ADP + phosphate + H(+)</text>
        <dbReference type="Rhea" id="RHEA:13065"/>
        <dbReference type="ChEBI" id="CHEBI:15377"/>
        <dbReference type="ChEBI" id="CHEBI:15378"/>
        <dbReference type="ChEBI" id="CHEBI:30616"/>
        <dbReference type="ChEBI" id="CHEBI:43474"/>
        <dbReference type="ChEBI" id="CHEBI:456216"/>
        <dbReference type="EC" id="5.6.2.3"/>
    </reaction>
</comment>
<keyword evidence="8 11" id="KW-0238">DNA-binding</keyword>
<dbReference type="PANTHER" id="PTHR43788">
    <property type="entry name" value="DNA2/NAM7 HELICASE FAMILY MEMBER"/>
    <property type="match status" value="1"/>
</dbReference>
<feature type="domain" description="AAA+ ATPase" evidence="12">
    <location>
        <begin position="240"/>
        <end position="500"/>
    </location>
</feature>
<dbReference type="Pfam" id="PF21185">
    <property type="entry name" value="RecD_N"/>
    <property type="match status" value="1"/>
</dbReference>
<proteinExistence type="inferred from homology"/>
<comment type="caution">
    <text evidence="13">The sequence shown here is derived from an EMBL/GenBank/DDBJ whole genome shotgun (WGS) entry which is preliminary data.</text>
</comment>
<dbReference type="PANTHER" id="PTHR43788:SF6">
    <property type="entry name" value="DNA HELICASE B"/>
    <property type="match status" value="1"/>
</dbReference>
<keyword evidence="9 11" id="KW-0234">DNA repair</keyword>
<dbReference type="HAMAP" id="MF_01487">
    <property type="entry name" value="RecD"/>
    <property type="match status" value="1"/>
</dbReference>
<evidence type="ECO:0000313" key="13">
    <source>
        <dbReference type="EMBL" id="MDS1821597.1"/>
    </source>
</evidence>
<dbReference type="GO" id="GO:0017116">
    <property type="term" value="F:single-stranded DNA helicase activity"/>
    <property type="evidence" value="ECO:0007669"/>
    <property type="project" value="TreeGrafter"/>
</dbReference>
<name>A0AAW8PZG0_VIBPH</name>
<dbReference type="FunFam" id="3.40.50.300:FF:000912">
    <property type="entry name" value="RecBCD enzyme subunit RecD"/>
    <property type="match status" value="1"/>
</dbReference>
<dbReference type="EC" id="5.6.2.3" evidence="11"/>
<evidence type="ECO:0000256" key="3">
    <source>
        <dbReference type="ARBA" id="ARBA00022763"/>
    </source>
</evidence>
<gene>
    <name evidence="11 13" type="primary">recD</name>
    <name evidence="13" type="ORF">QX249_13065</name>
</gene>
<dbReference type="InterPro" id="IPR006344">
    <property type="entry name" value="RecD"/>
</dbReference>
<dbReference type="Gene3D" id="3.40.50.300">
    <property type="entry name" value="P-loop containing nucleotide triphosphate hydrolases"/>
    <property type="match status" value="3"/>
</dbReference>
<evidence type="ECO:0000256" key="8">
    <source>
        <dbReference type="ARBA" id="ARBA00023125"/>
    </source>
</evidence>
<dbReference type="EMBL" id="JAUHGG010000003">
    <property type="protein sequence ID" value="MDS1821597.1"/>
    <property type="molecule type" value="Genomic_DNA"/>
</dbReference>
<dbReference type="GO" id="GO:0008854">
    <property type="term" value="F:exodeoxyribonuclease V activity"/>
    <property type="evidence" value="ECO:0007669"/>
    <property type="project" value="InterPro"/>
</dbReference>
<dbReference type="Gene3D" id="1.10.10.1020">
    <property type="entry name" value="RecBCD complex, subunit RecD, N-terminal domain"/>
    <property type="match status" value="1"/>
</dbReference>
<dbReference type="InterPro" id="IPR050534">
    <property type="entry name" value="Coronavir_polyprotein_1ab"/>
</dbReference>
<evidence type="ECO:0000259" key="12">
    <source>
        <dbReference type="SMART" id="SM00382"/>
    </source>
</evidence>
<sequence>MSNLLKHLYKEKKIRPLDYQFAKQMSSLCGGNLDKTEVDLVMYIAALVSYEYSLSNICVTKEKAKELNSFGRSGVQENIRGLLPDLKDWDKIISNSGVFGNGNEVKPLVYDGERFYLYRNWKMETEVANSIRTLSKPKCLSKKQLSNIKKSLDKLFARNYDFVAQKVSEISESLSDEKLFENVCELLDVTQENKKRIDKKKLIKLVKSEDFQDNLNELSTIIPESYCINWQKVSAASALTRQFTVISGGPGTGKTTTVSKLLAALIENRTTDDYTIKLCAPTGKAAARLSESISKAMEELPVEKGIKGLIPTEASTIHRLLGAIYKKADFRHNRKNKLHLDVLVVDEASMIDLSLMSKLIEALPDNAVLILLGDKDQLASVEAGSVLGDICGFIKYGVSEKQKEILDYITNYSLPIALESNDFTDALCVLRKSYRFHKDSGVGQLAYAVNSGKEENISKVINTGFRDIDVIDLTNESYRKFLNDVSDHYSEYLEHIRNNEEKLKVLTSFNKSRLLCATREGECGITTINEKIETILESRGLISRSNTSAWYVGRPVMITKNDHSLGLYNGDIGICMRSEDGKMYVYFEAIDGGLRRFLPSRLPINETIYAMTIHKSQGSEFEFTYMLLPDKMSPIMTRELVYTGITRAKGSLKLCCIKQVLNKSSRLITTRSSGLSEALTN</sequence>
<dbReference type="GO" id="GO:0000724">
    <property type="term" value="P:double-strand break repair via homologous recombination"/>
    <property type="evidence" value="ECO:0007669"/>
    <property type="project" value="UniProtKB-UniRule"/>
</dbReference>
<dbReference type="SMART" id="SM00382">
    <property type="entry name" value="AAA"/>
    <property type="match status" value="1"/>
</dbReference>
<dbReference type="Proteomes" id="UP001253193">
    <property type="component" value="Unassembled WGS sequence"/>
</dbReference>
<dbReference type="SUPFAM" id="SSF52540">
    <property type="entry name" value="P-loop containing nucleoside triphosphate hydrolases"/>
    <property type="match status" value="2"/>
</dbReference>
<evidence type="ECO:0000256" key="11">
    <source>
        <dbReference type="HAMAP-Rule" id="MF_01487"/>
    </source>
</evidence>
<dbReference type="NCBIfam" id="TIGR01447">
    <property type="entry name" value="recD"/>
    <property type="match status" value="1"/>
</dbReference>
<keyword evidence="6 11" id="KW-0269">Exonuclease</keyword>
<keyword evidence="10 11" id="KW-0413">Isomerase</keyword>
<dbReference type="GO" id="GO:0043139">
    <property type="term" value="F:5'-3' DNA helicase activity"/>
    <property type="evidence" value="ECO:0007669"/>
    <property type="project" value="UniProtKB-UniRule"/>
</dbReference>
<comment type="miscellaneous">
    <text evidence="11">In the RecBCD complex, RecB has a slow 3'-5' helicase, an exonuclease activity and loads RecA onto ssDNA, RecD has a fast 5'-3' helicase activity, while RecC stimulates the ATPase and processivity of the RecB helicase and contributes to recognition of the Chi site.</text>
</comment>
<accession>A0AAW8PZG0</accession>
<dbReference type="InterPro" id="IPR027785">
    <property type="entry name" value="UvrD-like_helicase_C"/>
</dbReference>
<dbReference type="Pfam" id="PF13538">
    <property type="entry name" value="UvrD_C_2"/>
    <property type="match status" value="1"/>
</dbReference>
<comment type="function">
    <text evidence="11">A helicase/nuclease that prepares dsDNA breaks (DSB) for recombinational DNA repair. Binds to DSBs and unwinds DNA via a highly rapid and processive ATP-dependent bidirectional helicase activity. Unwinds dsDNA until it encounters a Chi (crossover hotspot instigator) sequence from the 3' direction. Cuts ssDNA a few nucleotides 3' to the Chi site. The properties and activities of the enzyme are changed at Chi. The Chi-altered holoenzyme produces a long 3'-ssDNA overhang and facilitates RecA-binding to the ssDNA for homologous DNA recombination and repair. Holoenzyme degrades any linearized DNA that is unable to undergo homologous recombination. In the holoenzyme this subunit has ssDNA-dependent ATPase and 5'-3' helicase activity. When added to pre-assembled RecBC greatly stimulates nuclease activity and augments holoenzyme processivity. Negatively regulates the RecA-loading ability of RecBCD.</text>
</comment>
<evidence type="ECO:0000256" key="6">
    <source>
        <dbReference type="ARBA" id="ARBA00022839"/>
    </source>
</evidence>
<dbReference type="AlphaFoldDB" id="A0AAW8PZG0"/>
<dbReference type="Pfam" id="PF13245">
    <property type="entry name" value="AAA_19"/>
    <property type="match status" value="1"/>
</dbReference>
<dbReference type="GO" id="GO:0005524">
    <property type="term" value="F:ATP binding"/>
    <property type="evidence" value="ECO:0007669"/>
    <property type="project" value="UniProtKB-UniRule"/>
</dbReference>
<dbReference type="InterPro" id="IPR003593">
    <property type="entry name" value="AAA+_ATPase"/>
</dbReference>